<dbReference type="Pfam" id="PF01018">
    <property type="entry name" value="GTP1_OBG"/>
    <property type="match status" value="1"/>
</dbReference>
<feature type="binding site" evidence="8">
    <location>
        <begin position="299"/>
        <end position="301"/>
    </location>
    <ligand>
        <name>GTP</name>
        <dbReference type="ChEBI" id="CHEBI:37565"/>
    </ligand>
</feature>
<dbReference type="NCBIfam" id="NF008955">
    <property type="entry name" value="PRK12297.1"/>
    <property type="match status" value="1"/>
</dbReference>
<comment type="subunit">
    <text evidence="8">Monomer.</text>
</comment>
<feature type="domain" description="Obg" evidence="10">
    <location>
        <begin position="1"/>
        <end position="158"/>
    </location>
</feature>
<comment type="function">
    <text evidence="8">An essential GTPase which binds GTP, GDP and possibly (p)ppGpp with moderate affinity, with high nucleotide exchange rates and a fairly low GTP hydrolysis rate. Plays a role in control of the cell cycle, stress response, ribosome biogenesis and in those bacteria that undergo differentiation, in morphogenesis control.</text>
</comment>
<dbReference type="Gene3D" id="2.70.210.12">
    <property type="entry name" value="GTP1/OBG domain"/>
    <property type="match status" value="1"/>
</dbReference>
<dbReference type="CDD" id="cd01898">
    <property type="entry name" value="Obg"/>
    <property type="match status" value="1"/>
</dbReference>
<feature type="binding site" evidence="8">
    <location>
        <position position="192"/>
    </location>
    <ligand>
        <name>Mg(2+)</name>
        <dbReference type="ChEBI" id="CHEBI:18420"/>
    </ligand>
</feature>
<dbReference type="InterPro" id="IPR006169">
    <property type="entry name" value="GTP1_OBG_dom"/>
</dbReference>
<evidence type="ECO:0000256" key="4">
    <source>
        <dbReference type="ARBA" id="ARBA00022741"/>
    </source>
</evidence>
<dbReference type="PROSITE" id="PS00905">
    <property type="entry name" value="GTP1_OBG"/>
    <property type="match status" value="1"/>
</dbReference>
<keyword evidence="7 8" id="KW-0342">GTP-binding</keyword>
<dbReference type="InterPro" id="IPR027417">
    <property type="entry name" value="P-loop_NTPase"/>
</dbReference>
<dbReference type="EC" id="3.6.5.-" evidence="8"/>
<evidence type="ECO:0000256" key="3">
    <source>
        <dbReference type="ARBA" id="ARBA00022723"/>
    </source>
</evidence>
<keyword evidence="6 8" id="KW-0460">Magnesium</keyword>
<dbReference type="FunFam" id="2.70.210.12:FF:000001">
    <property type="entry name" value="GTPase Obg"/>
    <property type="match status" value="1"/>
</dbReference>
<dbReference type="InterPro" id="IPR006074">
    <property type="entry name" value="GTP1-OBG_CS"/>
</dbReference>
<evidence type="ECO:0000256" key="2">
    <source>
        <dbReference type="ARBA" id="ARBA00022490"/>
    </source>
</evidence>
<keyword evidence="5 8" id="KW-0378">Hydrolase</keyword>
<dbReference type="InterPro" id="IPR045086">
    <property type="entry name" value="OBG_GTPase"/>
</dbReference>
<dbReference type="InterPro" id="IPR031167">
    <property type="entry name" value="G_OBG"/>
</dbReference>
<dbReference type="GO" id="GO:0000287">
    <property type="term" value="F:magnesium ion binding"/>
    <property type="evidence" value="ECO:0007669"/>
    <property type="project" value="InterPro"/>
</dbReference>
<comment type="cofactor">
    <cofactor evidence="8">
        <name>Mg(2+)</name>
        <dbReference type="ChEBI" id="CHEBI:18420"/>
    </cofactor>
</comment>
<evidence type="ECO:0000259" key="10">
    <source>
        <dbReference type="PROSITE" id="PS51883"/>
    </source>
</evidence>
<keyword evidence="4 8" id="KW-0547">Nucleotide-binding</keyword>
<evidence type="ECO:0000256" key="5">
    <source>
        <dbReference type="ARBA" id="ARBA00022801"/>
    </source>
</evidence>
<keyword evidence="2 8" id="KW-0963">Cytoplasm</keyword>
<keyword evidence="3 8" id="KW-0479">Metal-binding</keyword>
<accession>A0A532UXR1</accession>
<comment type="caution">
    <text evidence="11">The sequence shown here is derived from an EMBL/GenBank/DDBJ whole genome shotgun (WGS) entry which is preliminary data.</text>
</comment>
<reference evidence="11 12" key="1">
    <citation type="submission" date="2017-06" db="EMBL/GenBank/DDBJ databases">
        <title>Novel microbial phyla capable of carbon fixation and sulfur reduction in deep-sea sediments.</title>
        <authorList>
            <person name="Huang J."/>
            <person name="Baker B."/>
            <person name="Wang Y."/>
        </authorList>
    </citation>
    <scope>NUCLEOTIDE SEQUENCE [LARGE SCALE GENOMIC DNA]</scope>
    <source>
        <strain evidence="11">B3_LCP</strain>
    </source>
</reference>
<dbReference type="GO" id="GO:0005525">
    <property type="term" value="F:GTP binding"/>
    <property type="evidence" value="ECO:0007669"/>
    <property type="project" value="UniProtKB-UniRule"/>
</dbReference>
<evidence type="ECO:0000259" key="9">
    <source>
        <dbReference type="PROSITE" id="PS51710"/>
    </source>
</evidence>
<dbReference type="SUPFAM" id="SSF52540">
    <property type="entry name" value="P-loop containing nucleoside triphosphate hydrolases"/>
    <property type="match status" value="1"/>
</dbReference>
<dbReference type="GO" id="GO:0003924">
    <property type="term" value="F:GTPase activity"/>
    <property type="evidence" value="ECO:0007669"/>
    <property type="project" value="UniProtKB-UniRule"/>
</dbReference>
<comment type="subcellular location">
    <subcellularLocation>
        <location evidence="8">Cytoplasm</location>
    </subcellularLocation>
</comment>
<dbReference type="NCBIfam" id="NF008956">
    <property type="entry name" value="PRK12299.1"/>
    <property type="match status" value="1"/>
</dbReference>
<dbReference type="InterPro" id="IPR006073">
    <property type="entry name" value="GTP-bd"/>
</dbReference>
<dbReference type="Pfam" id="PF01926">
    <property type="entry name" value="MMR_HSR1"/>
    <property type="match status" value="1"/>
</dbReference>
<feature type="binding site" evidence="8">
    <location>
        <begin position="212"/>
        <end position="215"/>
    </location>
    <ligand>
        <name>GTP</name>
        <dbReference type="ChEBI" id="CHEBI:37565"/>
    </ligand>
</feature>
<protein>
    <recommendedName>
        <fullName evidence="8">GTPase Obg</fullName>
        <ecNumber evidence="8">3.6.5.-</ecNumber>
    </recommendedName>
    <alternativeName>
        <fullName evidence="8">GTP-binding protein Obg</fullName>
    </alternativeName>
</protein>
<feature type="domain" description="OBG-type G" evidence="9">
    <location>
        <begin position="159"/>
        <end position="322"/>
    </location>
</feature>
<dbReference type="AlphaFoldDB" id="A0A532UXR1"/>
<dbReference type="InterPro" id="IPR036726">
    <property type="entry name" value="GTP1_OBG_dom_sf"/>
</dbReference>
<feature type="binding site" evidence="8">
    <location>
        <begin position="165"/>
        <end position="172"/>
    </location>
    <ligand>
        <name>GTP</name>
        <dbReference type="ChEBI" id="CHEBI:37565"/>
    </ligand>
</feature>
<dbReference type="GO" id="GO:0005737">
    <property type="term" value="C:cytoplasm"/>
    <property type="evidence" value="ECO:0007669"/>
    <property type="project" value="UniProtKB-SubCell"/>
</dbReference>
<dbReference type="SUPFAM" id="SSF82051">
    <property type="entry name" value="Obg GTP-binding protein N-terminal domain"/>
    <property type="match status" value="1"/>
</dbReference>
<dbReference type="Proteomes" id="UP000319619">
    <property type="component" value="Unassembled WGS sequence"/>
</dbReference>
<dbReference type="GO" id="GO:0043022">
    <property type="term" value="F:ribosome binding"/>
    <property type="evidence" value="ECO:0007669"/>
    <property type="project" value="UniProtKB-ARBA"/>
</dbReference>
<feature type="binding site" evidence="8">
    <location>
        <begin position="190"/>
        <end position="194"/>
    </location>
    <ligand>
        <name>GTP</name>
        <dbReference type="ChEBI" id="CHEBI:37565"/>
    </ligand>
</feature>
<dbReference type="PRINTS" id="PR00326">
    <property type="entry name" value="GTP1OBG"/>
</dbReference>
<evidence type="ECO:0000313" key="12">
    <source>
        <dbReference type="Proteomes" id="UP000319619"/>
    </source>
</evidence>
<gene>
    <name evidence="8" type="primary">obg</name>
    <name evidence="11" type="ORF">CEE37_10625</name>
</gene>
<evidence type="ECO:0000256" key="8">
    <source>
        <dbReference type="HAMAP-Rule" id="MF_01454"/>
    </source>
</evidence>
<feature type="binding site" evidence="8">
    <location>
        <position position="172"/>
    </location>
    <ligand>
        <name>Mg(2+)</name>
        <dbReference type="ChEBI" id="CHEBI:18420"/>
    </ligand>
</feature>
<evidence type="ECO:0000256" key="1">
    <source>
        <dbReference type="ARBA" id="ARBA00007699"/>
    </source>
</evidence>
<dbReference type="PANTHER" id="PTHR11702:SF31">
    <property type="entry name" value="MITOCHONDRIAL RIBOSOME-ASSOCIATED GTPASE 2"/>
    <property type="match status" value="1"/>
</dbReference>
<comment type="similarity">
    <text evidence="1 8">Belongs to the TRAFAC class OBG-HflX-like GTPase superfamily. OBG GTPase family.</text>
</comment>
<evidence type="ECO:0000256" key="7">
    <source>
        <dbReference type="ARBA" id="ARBA00023134"/>
    </source>
</evidence>
<dbReference type="EMBL" id="NJBN01000007">
    <property type="protein sequence ID" value="TKJ39725.1"/>
    <property type="molecule type" value="Genomic_DNA"/>
</dbReference>
<name>A0A532UXR1_UNCL8</name>
<dbReference type="PIRSF" id="PIRSF002401">
    <property type="entry name" value="GTP_bd_Obg/CgtA"/>
    <property type="match status" value="1"/>
</dbReference>
<proteinExistence type="inferred from homology"/>
<organism evidence="11 12">
    <name type="scientific">candidate division LCP-89 bacterium B3_LCP</name>
    <dbReference type="NCBI Taxonomy" id="2012998"/>
    <lineage>
        <taxon>Bacteria</taxon>
        <taxon>Pseudomonadati</taxon>
        <taxon>Bacteria division LCP-89</taxon>
    </lineage>
</organism>
<dbReference type="GO" id="GO:0042254">
    <property type="term" value="P:ribosome biogenesis"/>
    <property type="evidence" value="ECO:0007669"/>
    <property type="project" value="UniProtKB-UniRule"/>
</dbReference>
<dbReference type="PROSITE" id="PS51710">
    <property type="entry name" value="G_OBG"/>
    <property type="match status" value="1"/>
</dbReference>
<dbReference type="NCBIfam" id="TIGR02729">
    <property type="entry name" value="Obg_CgtA"/>
    <property type="match status" value="1"/>
</dbReference>
<dbReference type="Gene3D" id="3.40.50.300">
    <property type="entry name" value="P-loop containing nucleotide triphosphate hydrolases"/>
    <property type="match status" value="1"/>
</dbReference>
<evidence type="ECO:0000313" key="11">
    <source>
        <dbReference type="EMBL" id="TKJ39725.1"/>
    </source>
</evidence>
<dbReference type="PROSITE" id="PS51883">
    <property type="entry name" value="OBG"/>
    <property type="match status" value="1"/>
</dbReference>
<feature type="binding site" evidence="8">
    <location>
        <begin position="279"/>
        <end position="282"/>
    </location>
    <ligand>
        <name>GTP</name>
        <dbReference type="ChEBI" id="CHEBI:37565"/>
    </ligand>
</feature>
<dbReference type="InterPro" id="IPR014100">
    <property type="entry name" value="GTP-bd_Obg/CgtA"/>
</dbReference>
<dbReference type="HAMAP" id="MF_01454">
    <property type="entry name" value="GTPase_Obg"/>
    <property type="match status" value="1"/>
</dbReference>
<evidence type="ECO:0000256" key="6">
    <source>
        <dbReference type="ARBA" id="ARBA00022842"/>
    </source>
</evidence>
<sequence>MFIDQVKIYLKAGDGGAGALSFRREKFVPKGGPDGGDGGHGGCIYFRVDPSVHTLMDFRYRQHFKGQSGRHGLGSNKTGRSGEDLYIPVPPGTIVKQLDSGKILADLVDDGQIFLVAEGGRGGRGNARFATSTNRAPRKFETGKPGDELKVELELKLIADVGLVGLPNAGKSTLLSRVSNARPKIADYPFTTLEPYLGIVSAGEYRSFVMADLPGLIEGAHQGKGLGHRFLKHIERTRILLFLIDSSIPETADAVQTLEDELAQFNSDLLRRPRVVALSKSDLKVDIDSEKLDYDCKISSVTGEGITELINDLWNKLQELPE</sequence>
<dbReference type="PANTHER" id="PTHR11702">
    <property type="entry name" value="DEVELOPMENTALLY REGULATED GTP-BINDING PROTEIN-RELATED"/>
    <property type="match status" value="1"/>
</dbReference>